<organism evidence="2 3">
    <name type="scientific">Sphingomonas rubra</name>
    <dbReference type="NCBI Taxonomy" id="634430"/>
    <lineage>
        <taxon>Bacteria</taxon>
        <taxon>Pseudomonadati</taxon>
        <taxon>Pseudomonadota</taxon>
        <taxon>Alphaproteobacteria</taxon>
        <taxon>Sphingomonadales</taxon>
        <taxon>Sphingomonadaceae</taxon>
        <taxon>Sphingomonas</taxon>
    </lineage>
</organism>
<keyword evidence="1" id="KW-0732">Signal</keyword>
<dbReference type="RefSeq" id="WP_093334256.1">
    <property type="nucleotide sequence ID" value="NZ_FOXP01000011.1"/>
</dbReference>
<evidence type="ECO:0000256" key="1">
    <source>
        <dbReference type="SAM" id="SignalP"/>
    </source>
</evidence>
<dbReference type="OrthoDB" id="9806326at2"/>
<dbReference type="STRING" id="634430.SAMN04488241_111124"/>
<dbReference type="CDD" id="cd14789">
    <property type="entry name" value="Tiki"/>
    <property type="match status" value="1"/>
</dbReference>
<dbReference type="InterPro" id="IPR002816">
    <property type="entry name" value="TraB/PrgY/GumN_fam"/>
</dbReference>
<dbReference type="EMBL" id="FOXP01000011">
    <property type="protein sequence ID" value="SFP93756.1"/>
    <property type="molecule type" value="Genomic_DNA"/>
</dbReference>
<feature type="signal peptide" evidence="1">
    <location>
        <begin position="1"/>
        <end position="27"/>
    </location>
</feature>
<evidence type="ECO:0000313" key="3">
    <source>
        <dbReference type="Proteomes" id="UP000199586"/>
    </source>
</evidence>
<reference evidence="3" key="1">
    <citation type="submission" date="2016-10" db="EMBL/GenBank/DDBJ databases">
        <authorList>
            <person name="Varghese N."/>
            <person name="Submissions S."/>
        </authorList>
    </citation>
    <scope>NUCLEOTIDE SEQUENCE [LARGE SCALE GENOMIC DNA]</scope>
    <source>
        <strain evidence="3">CGMCC 1.9113</strain>
    </source>
</reference>
<evidence type="ECO:0008006" key="4">
    <source>
        <dbReference type="Google" id="ProtNLM"/>
    </source>
</evidence>
<dbReference type="InterPro" id="IPR047111">
    <property type="entry name" value="YbaP-like"/>
</dbReference>
<sequence length="304" mass="32577">MKSLPRHARRLLAAPLALLALPLPACAQEAPAAATDADPALWVVKDADTTIYLFGTIHVLKPGMTWFDEAVKTAFDRSDTVALELVMPDPAAMTGLVTSLGVAPAGTPPLTERLPVAKRAAFTAAVTDLGLPADALDRYRPWLAATRLSIGPVTKMGYASENGPEQVLTAAAKAANKSLVGLETAEQQLGYFAKLSDAAQMKFLESTVDELPTVGTQMGEMVADWARGNPKGLAREMNDSLKDTPEVAKVLLTERNQRWAEWIKTRLEKPGTVFVAVGAGHLAGPESVQVQLRKLGVKTQRVKY</sequence>
<evidence type="ECO:0000313" key="2">
    <source>
        <dbReference type="EMBL" id="SFP93756.1"/>
    </source>
</evidence>
<accession>A0A1I5UGJ3</accession>
<dbReference type="Proteomes" id="UP000199586">
    <property type="component" value="Unassembled WGS sequence"/>
</dbReference>
<name>A0A1I5UGJ3_9SPHN</name>
<dbReference type="PANTHER" id="PTHR40590">
    <property type="entry name" value="CYTOPLASMIC PROTEIN-RELATED"/>
    <property type="match status" value="1"/>
</dbReference>
<dbReference type="AlphaFoldDB" id="A0A1I5UGJ3"/>
<gene>
    <name evidence="2" type="ORF">SAMN04488241_111124</name>
</gene>
<dbReference type="PANTHER" id="PTHR40590:SF1">
    <property type="entry name" value="CYTOPLASMIC PROTEIN"/>
    <property type="match status" value="1"/>
</dbReference>
<dbReference type="Pfam" id="PF01963">
    <property type="entry name" value="TraB_PrgY_gumN"/>
    <property type="match status" value="1"/>
</dbReference>
<feature type="chain" id="PRO_5011624849" description="TraB family protein" evidence="1">
    <location>
        <begin position="28"/>
        <end position="304"/>
    </location>
</feature>
<keyword evidence="3" id="KW-1185">Reference proteome</keyword>
<protein>
    <recommendedName>
        <fullName evidence="4">TraB family protein</fullName>
    </recommendedName>
</protein>
<proteinExistence type="predicted"/>